<evidence type="ECO:0000313" key="1">
    <source>
        <dbReference type="EMBL" id="EAA23143.1"/>
    </source>
</evidence>
<sequence length="72" mass="8308">MLIYRDKILKVQIILGVHMEGPYFSVEYKGAQNDKYMKPAGIKELEEYLSIKDGLVKLFSISPHNLENLEAH</sequence>
<evidence type="ECO:0000313" key="2">
    <source>
        <dbReference type="Proteomes" id="UP000006454"/>
    </source>
</evidence>
<keyword evidence="1" id="KW-0378">Hydrolase</keyword>
<dbReference type="GO" id="GO:0008448">
    <property type="term" value="F:N-acetylglucosamine-6-phosphate deacetylase activity"/>
    <property type="evidence" value="ECO:0007669"/>
    <property type="project" value="UniProtKB-EC"/>
</dbReference>
<reference evidence="1 2" key="1">
    <citation type="journal article" date="2003" name="Genome Res.">
        <title>Genome analysis of F. nucleatum sub spp vincentii and its comparison with the genome of F. nucleatum ATCC 25586.</title>
        <authorList>
            <person name="Kapatral V."/>
            <person name="Ivanova N."/>
            <person name="Anderson I."/>
            <person name="Reznik G."/>
            <person name="Bhattacharyya A."/>
            <person name="Gardner W.L."/>
            <person name="Mikhailova N."/>
            <person name="Lapidus A."/>
            <person name="Larsen N."/>
            <person name="D'Souza M."/>
            <person name="Walunas T."/>
            <person name="Haselkorn R."/>
            <person name="Overbeek R."/>
            <person name="Kyrpides N."/>
        </authorList>
    </citation>
    <scope>NUCLEOTIDE SEQUENCE [LARGE SCALE GENOMIC DNA]</scope>
    <source>
        <strain evidence="1 2">ATCC 49256</strain>
    </source>
</reference>
<dbReference type="EC" id="3.5.1.25" evidence="1"/>
<dbReference type="AlphaFoldDB" id="Q7P3J8"/>
<proteinExistence type="predicted"/>
<protein>
    <submittedName>
        <fullName evidence="1">N-acetylglucosamine-6-phosphate deacetylase</fullName>
        <ecNumber evidence="1">3.5.1.25</ecNumber>
    </submittedName>
</protein>
<dbReference type="Gene3D" id="3.20.20.140">
    <property type="entry name" value="Metal-dependent hydrolases"/>
    <property type="match status" value="1"/>
</dbReference>
<accession>Q7P3J8</accession>
<dbReference type="SUPFAM" id="SSF51556">
    <property type="entry name" value="Metallo-dependent hydrolases"/>
    <property type="match status" value="1"/>
</dbReference>
<dbReference type="InterPro" id="IPR032466">
    <property type="entry name" value="Metal_Hydrolase"/>
</dbReference>
<name>Q7P3J8_FUSVC</name>
<dbReference type="Proteomes" id="UP000006454">
    <property type="component" value="Unassembled WGS sequence"/>
</dbReference>
<gene>
    <name evidence="1" type="ORF">FNV0107</name>
</gene>
<comment type="caution">
    <text evidence="1">The sequence shown here is derived from an EMBL/GenBank/DDBJ whole genome shotgun (WGS) entry which is preliminary data.</text>
</comment>
<dbReference type="EMBL" id="AABF01000225">
    <property type="protein sequence ID" value="EAA23143.1"/>
    <property type="molecule type" value="Genomic_DNA"/>
</dbReference>
<organism evidence="1 2">
    <name type="scientific">Fusobacterium vincentii ATCC 49256</name>
    <dbReference type="NCBI Taxonomy" id="209882"/>
    <lineage>
        <taxon>Bacteria</taxon>
        <taxon>Fusobacteriati</taxon>
        <taxon>Fusobacteriota</taxon>
        <taxon>Fusobacteriia</taxon>
        <taxon>Fusobacteriales</taxon>
        <taxon>Fusobacteriaceae</taxon>
        <taxon>Fusobacterium</taxon>
    </lineage>
</organism>